<name>A0AA40DI00_9PEZI</name>
<accession>A0AA40DI00</accession>
<dbReference type="Proteomes" id="UP001172159">
    <property type="component" value="Unassembled WGS sequence"/>
</dbReference>
<gene>
    <name evidence="1" type="ORF">B0T21DRAFT_378830</name>
</gene>
<comment type="caution">
    <text evidence="1">The sequence shown here is derived from an EMBL/GenBank/DDBJ whole genome shotgun (WGS) entry which is preliminary data.</text>
</comment>
<proteinExistence type="predicted"/>
<organism evidence="1 2">
    <name type="scientific">Apiosordaria backusii</name>
    <dbReference type="NCBI Taxonomy" id="314023"/>
    <lineage>
        <taxon>Eukaryota</taxon>
        <taxon>Fungi</taxon>
        <taxon>Dikarya</taxon>
        <taxon>Ascomycota</taxon>
        <taxon>Pezizomycotina</taxon>
        <taxon>Sordariomycetes</taxon>
        <taxon>Sordariomycetidae</taxon>
        <taxon>Sordariales</taxon>
        <taxon>Lasiosphaeriaceae</taxon>
        <taxon>Apiosordaria</taxon>
    </lineage>
</organism>
<dbReference type="AlphaFoldDB" id="A0AA40DI00"/>
<dbReference type="EMBL" id="JAUKTV010000027">
    <property type="protein sequence ID" value="KAK0701527.1"/>
    <property type="molecule type" value="Genomic_DNA"/>
</dbReference>
<protein>
    <submittedName>
        <fullName evidence="1">Uncharacterized protein</fullName>
    </submittedName>
</protein>
<evidence type="ECO:0000313" key="2">
    <source>
        <dbReference type="Proteomes" id="UP001172159"/>
    </source>
</evidence>
<reference evidence="1" key="1">
    <citation type="submission" date="2023-06" db="EMBL/GenBank/DDBJ databases">
        <title>Genome-scale phylogeny and comparative genomics of the fungal order Sordariales.</title>
        <authorList>
            <consortium name="Lawrence Berkeley National Laboratory"/>
            <person name="Hensen N."/>
            <person name="Bonometti L."/>
            <person name="Westerberg I."/>
            <person name="Brannstrom I.O."/>
            <person name="Guillou S."/>
            <person name="Cros-Aarteil S."/>
            <person name="Calhoun S."/>
            <person name="Haridas S."/>
            <person name="Kuo A."/>
            <person name="Mondo S."/>
            <person name="Pangilinan J."/>
            <person name="Riley R."/>
            <person name="Labutti K."/>
            <person name="Andreopoulos B."/>
            <person name="Lipzen A."/>
            <person name="Chen C."/>
            <person name="Yanf M."/>
            <person name="Daum C."/>
            <person name="Ng V."/>
            <person name="Clum A."/>
            <person name="Steindorff A."/>
            <person name="Ohm R."/>
            <person name="Martin F."/>
            <person name="Silar P."/>
            <person name="Natvig D."/>
            <person name="Lalanne C."/>
            <person name="Gautier V."/>
            <person name="Ament-Velasquez S.L."/>
            <person name="Kruys A."/>
            <person name="Hutchinson M.I."/>
            <person name="Powell A.J."/>
            <person name="Barry K."/>
            <person name="Miller A.N."/>
            <person name="Grigoriev I.V."/>
            <person name="Debuchy R."/>
            <person name="Gladieux P."/>
            <person name="Thoren M.H."/>
            <person name="Johannesson H."/>
        </authorList>
    </citation>
    <scope>NUCLEOTIDE SEQUENCE</scope>
    <source>
        <strain evidence="1">CBS 540.89</strain>
    </source>
</reference>
<evidence type="ECO:0000313" key="1">
    <source>
        <dbReference type="EMBL" id="KAK0701527.1"/>
    </source>
</evidence>
<sequence length="138" mass="15694">MKAELSIDEWSDIRCRWHMWKFCAPLFWLCHQAGGHPFEDEMSAAQYCTLSSAGNLERQCFGQALSSPLCLEHVGDKRLMEGTACPYTGTLFSCWRKDKRQSMRGVWGYRGWQSLTPRLNAPVGCCILVTGYIMSNTS</sequence>
<keyword evidence="2" id="KW-1185">Reference proteome</keyword>